<protein>
    <submittedName>
        <fullName evidence="4">Hydrogenase maturation nickel metallochaperone HypA</fullName>
    </submittedName>
</protein>
<proteinExistence type="predicted"/>
<keyword evidence="5" id="KW-1185">Reference proteome</keyword>
<organism evidence="4 5">
    <name type="scientific">Sphingobacterium suaedae</name>
    <dbReference type="NCBI Taxonomy" id="1686402"/>
    <lineage>
        <taxon>Bacteria</taxon>
        <taxon>Pseudomonadati</taxon>
        <taxon>Bacteroidota</taxon>
        <taxon>Sphingobacteriia</taxon>
        <taxon>Sphingobacteriales</taxon>
        <taxon>Sphingobacteriaceae</taxon>
        <taxon>Sphingobacterium</taxon>
    </lineage>
</organism>
<evidence type="ECO:0000256" key="2">
    <source>
        <dbReference type="ARBA" id="ARBA00022723"/>
    </source>
</evidence>
<gene>
    <name evidence="4" type="ORF">ACFSR5_08850</name>
</gene>
<name>A0ABW5KFH1_9SPHI</name>
<keyword evidence="2" id="KW-0479">Metal-binding</keyword>
<evidence type="ECO:0000313" key="4">
    <source>
        <dbReference type="EMBL" id="MFD2547751.1"/>
    </source>
</evidence>
<keyword evidence="1" id="KW-0533">Nickel</keyword>
<dbReference type="Pfam" id="PF01155">
    <property type="entry name" value="HypA"/>
    <property type="match status" value="1"/>
</dbReference>
<dbReference type="PANTHER" id="PTHR34535">
    <property type="entry name" value="HYDROGENASE MATURATION FACTOR HYPA"/>
    <property type="match status" value="1"/>
</dbReference>
<reference evidence="5" key="1">
    <citation type="journal article" date="2019" name="Int. J. Syst. Evol. Microbiol.">
        <title>The Global Catalogue of Microorganisms (GCM) 10K type strain sequencing project: providing services to taxonomists for standard genome sequencing and annotation.</title>
        <authorList>
            <consortium name="The Broad Institute Genomics Platform"/>
            <consortium name="The Broad Institute Genome Sequencing Center for Infectious Disease"/>
            <person name="Wu L."/>
            <person name="Ma J."/>
        </authorList>
    </citation>
    <scope>NUCLEOTIDE SEQUENCE [LARGE SCALE GENOMIC DNA]</scope>
    <source>
        <strain evidence="5">KCTC 42662</strain>
    </source>
</reference>
<dbReference type="RefSeq" id="WP_380902805.1">
    <property type="nucleotide sequence ID" value="NZ_JBHUEG010000007.1"/>
</dbReference>
<dbReference type="PANTHER" id="PTHR34535:SF3">
    <property type="entry name" value="HYDROGENASE MATURATION FACTOR HYPA"/>
    <property type="match status" value="1"/>
</dbReference>
<accession>A0ABW5KFH1</accession>
<dbReference type="Gene3D" id="3.30.2320.80">
    <property type="match status" value="1"/>
</dbReference>
<evidence type="ECO:0000256" key="1">
    <source>
        <dbReference type="ARBA" id="ARBA00022596"/>
    </source>
</evidence>
<dbReference type="Proteomes" id="UP001597545">
    <property type="component" value="Unassembled WGS sequence"/>
</dbReference>
<dbReference type="PIRSF" id="PIRSF004761">
    <property type="entry name" value="Hydrgn_mat_HypA"/>
    <property type="match status" value="1"/>
</dbReference>
<evidence type="ECO:0000256" key="3">
    <source>
        <dbReference type="ARBA" id="ARBA00022833"/>
    </source>
</evidence>
<sequence>MHEVAIVRDIFSTLEAAYPDRMDRILKIEIQAGLLCSVQPILIQNAFQAFVLETPHYAQTELEVELLPIVAYCPSCAKNFEVLYHRFVCGCGKPSDQIIQGEELRISKVIFKPNENEY</sequence>
<dbReference type="EMBL" id="JBHULR010000003">
    <property type="protein sequence ID" value="MFD2547751.1"/>
    <property type="molecule type" value="Genomic_DNA"/>
</dbReference>
<keyword evidence="3" id="KW-0862">Zinc</keyword>
<evidence type="ECO:0000313" key="5">
    <source>
        <dbReference type="Proteomes" id="UP001597545"/>
    </source>
</evidence>
<dbReference type="InterPro" id="IPR000688">
    <property type="entry name" value="HypA/HybF"/>
</dbReference>
<comment type="caution">
    <text evidence="4">The sequence shown here is derived from an EMBL/GenBank/DDBJ whole genome shotgun (WGS) entry which is preliminary data.</text>
</comment>